<dbReference type="Proteomes" id="UP000321947">
    <property type="component" value="Unassembled WGS sequence"/>
</dbReference>
<sequence>MEGKKLALVVVMTTMIFTCCLAHVALNEERQFEENENKEYIQLFSDDSNNVGEGVKYKNDYSRKMIKEAPTPTPTPPPPSICYGNFCGGGLLPCDEPCFCSIPLGATRGNCVLY</sequence>
<name>A0A5D3E3L2_CUCMM</name>
<reference evidence="2 3" key="1">
    <citation type="submission" date="2019-08" db="EMBL/GenBank/DDBJ databases">
        <title>Draft genome sequences of two oriental melons (Cucumis melo L. var makuwa).</title>
        <authorList>
            <person name="Kwon S.-Y."/>
        </authorList>
    </citation>
    <scope>NUCLEOTIDE SEQUENCE [LARGE SCALE GENOMIC DNA]</scope>
    <source>
        <strain evidence="3">cv. Chang Bougi</strain>
        <tissue evidence="2">Leaf</tissue>
    </source>
</reference>
<feature type="chain" id="PRO_5022907477" evidence="1">
    <location>
        <begin position="23"/>
        <end position="114"/>
    </location>
</feature>
<protein>
    <submittedName>
        <fullName evidence="2">Uncharacterized protein</fullName>
    </submittedName>
</protein>
<comment type="caution">
    <text evidence="2">The sequence shown here is derived from an EMBL/GenBank/DDBJ whole genome shotgun (WGS) entry which is preliminary data.</text>
</comment>
<keyword evidence="1" id="KW-0732">Signal</keyword>
<accession>A0A5D3E3L2</accession>
<dbReference type="AlphaFoldDB" id="A0A5D3E3L2"/>
<organism evidence="2 3">
    <name type="scientific">Cucumis melo var. makuwa</name>
    <name type="common">Oriental melon</name>
    <dbReference type="NCBI Taxonomy" id="1194695"/>
    <lineage>
        <taxon>Eukaryota</taxon>
        <taxon>Viridiplantae</taxon>
        <taxon>Streptophyta</taxon>
        <taxon>Embryophyta</taxon>
        <taxon>Tracheophyta</taxon>
        <taxon>Spermatophyta</taxon>
        <taxon>Magnoliopsida</taxon>
        <taxon>eudicotyledons</taxon>
        <taxon>Gunneridae</taxon>
        <taxon>Pentapetalae</taxon>
        <taxon>rosids</taxon>
        <taxon>fabids</taxon>
        <taxon>Cucurbitales</taxon>
        <taxon>Cucurbitaceae</taxon>
        <taxon>Benincaseae</taxon>
        <taxon>Cucumis</taxon>
    </lineage>
</organism>
<proteinExistence type="predicted"/>
<evidence type="ECO:0000256" key="1">
    <source>
        <dbReference type="SAM" id="SignalP"/>
    </source>
</evidence>
<feature type="signal peptide" evidence="1">
    <location>
        <begin position="1"/>
        <end position="22"/>
    </location>
</feature>
<dbReference type="EMBL" id="SSTD01000649">
    <property type="protein sequence ID" value="TYK30388.1"/>
    <property type="molecule type" value="Genomic_DNA"/>
</dbReference>
<gene>
    <name evidence="2" type="ORF">E5676_scaffold9509G00010</name>
</gene>
<evidence type="ECO:0000313" key="3">
    <source>
        <dbReference type="Proteomes" id="UP000321947"/>
    </source>
</evidence>
<evidence type="ECO:0000313" key="2">
    <source>
        <dbReference type="EMBL" id="TYK30388.1"/>
    </source>
</evidence>